<dbReference type="Gene3D" id="3.40.50.620">
    <property type="entry name" value="HUPs"/>
    <property type="match status" value="1"/>
</dbReference>
<dbReference type="EMBL" id="BBNY01000006">
    <property type="protein sequence ID" value="GAL89217.1"/>
    <property type="molecule type" value="Genomic_DNA"/>
</dbReference>
<dbReference type="RefSeq" id="WP_052414831.1">
    <property type="nucleotide sequence ID" value="NZ_BBNS01000001.1"/>
</dbReference>
<dbReference type="InterPro" id="IPR014729">
    <property type="entry name" value="Rossmann-like_a/b/a_fold"/>
</dbReference>
<sequence length="169" mass="19111">MKKNKNKVLVLLDLNAPTDEIISYTAKLAEEINADYEFFAVKKPTEIVNTDSQLSAMRSINRDYINVTNKIKAIVAPLSNNVKVNIKTSFVIGNVKTEIENKLNKTKPNIVVIGKRKQKNFNFMGDHITNVLYQKNDIAVLVASKNNTSNILKDLPLRLVSQKRKELVL</sequence>
<evidence type="ECO:0000313" key="4">
    <source>
        <dbReference type="Proteomes" id="UP000030184"/>
    </source>
</evidence>
<dbReference type="SUPFAM" id="SSF52402">
    <property type="entry name" value="Adenine nucleotide alpha hydrolases-like"/>
    <property type="match status" value="1"/>
</dbReference>
<name>A0A090VWU9_9FLAO</name>
<dbReference type="Proteomes" id="UP000029646">
    <property type="component" value="Unassembled WGS sequence"/>
</dbReference>
<accession>A0A090VWU9</accession>
<proteinExistence type="predicted"/>
<reference evidence="4" key="1">
    <citation type="journal article" date="2014" name="Genome Announc.">
        <title>Draft Genome Sequence of Marine Flavobacterium Jejuia pallidilutea Strain 11shimoA1 and Pigmentation Mutants.</title>
        <authorList>
            <person name="Takatani N."/>
            <person name="Nakanishi M."/>
            <person name="Meirelles P."/>
            <person name="Mino S."/>
            <person name="Suda W."/>
            <person name="Oshima K."/>
            <person name="Hattori M."/>
            <person name="Ohkuma M."/>
            <person name="Hosokawa M."/>
            <person name="Miyashita K."/>
            <person name="Thompson F.L."/>
            <person name="Niwa A."/>
            <person name="Sawabe T."/>
            <person name="Sawabe T."/>
        </authorList>
    </citation>
    <scope>NUCLEOTIDE SEQUENCE [LARGE SCALE GENOMIC DNA]</scope>
    <source>
        <strain evidence="4">JCM 19538</strain>
    </source>
</reference>
<organism evidence="1 3">
    <name type="scientific">Jejuia pallidilutea</name>
    <dbReference type="NCBI Taxonomy" id="504487"/>
    <lineage>
        <taxon>Bacteria</taxon>
        <taxon>Pseudomonadati</taxon>
        <taxon>Bacteroidota</taxon>
        <taxon>Flavobacteriia</taxon>
        <taxon>Flavobacteriales</taxon>
        <taxon>Flavobacteriaceae</taxon>
        <taxon>Jejuia</taxon>
    </lineage>
</organism>
<evidence type="ECO:0000313" key="2">
    <source>
        <dbReference type="EMBL" id="GAL89217.1"/>
    </source>
</evidence>
<dbReference type="OrthoDB" id="1198867at2"/>
<gene>
    <name evidence="1" type="ORF">JCM19302_3959</name>
    <name evidence="2" type="ORF">JCM19538_2880</name>
</gene>
<evidence type="ECO:0000313" key="3">
    <source>
        <dbReference type="Proteomes" id="UP000029646"/>
    </source>
</evidence>
<evidence type="ECO:0008006" key="5">
    <source>
        <dbReference type="Google" id="ProtNLM"/>
    </source>
</evidence>
<dbReference type="AlphaFoldDB" id="A0A090VWU9"/>
<dbReference type="EMBL" id="BBNS01000001">
    <property type="protein sequence ID" value="GAL69230.1"/>
    <property type="molecule type" value="Genomic_DNA"/>
</dbReference>
<dbReference type="Proteomes" id="UP000030184">
    <property type="component" value="Unassembled WGS sequence"/>
</dbReference>
<evidence type="ECO:0000313" key="1">
    <source>
        <dbReference type="EMBL" id="GAL69230.1"/>
    </source>
</evidence>
<protein>
    <recommendedName>
        <fullName evidence="5">UspA domain-containing protein</fullName>
    </recommendedName>
</protein>
<keyword evidence="4" id="KW-1185">Reference proteome</keyword>
<comment type="caution">
    <text evidence="1">The sequence shown here is derived from an EMBL/GenBank/DDBJ whole genome shotgun (WGS) entry which is preliminary data.</text>
</comment>